<evidence type="ECO:0000256" key="2">
    <source>
        <dbReference type="ARBA" id="ARBA00022908"/>
    </source>
</evidence>
<dbReference type="AlphaFoldDB" id="A0A3D9RX70"/>
<feature type="domain" description="Tyr recombinase" evidence="5">
    <location>
        <begin position="328"/>
        <end position="524"/>
    </location>
</feature>
<dbReference type="SUPFAM" id="SSF56349">
    <property type="entry name" value="DNA breaking-rejoining enzymes"/>
    <property type="match status" value="1"/>
</dbReference>
<name>A0A3D9RX70_9BACL</name>
<dbReference type="EMBL" id="QTTN01000014">
    <property type="protein sequence ID" value="REE84573.1"/>
    <property type="molecule type" value="Genomic_DNA"/>
</dbReference>
<evidence type="ECO:0000256" key="3">
    <source>
        <dbReference type="ARBA" id="ARBA00023125"/>
    </source>
</evidence>
<dbReference type="Gene3D" id="1.10.150.130">
    <property type="match status" value="1"/>
</dbReference>
<gene>
    <name evidence="6" type="ORF">A8990_114108</name>
</gene>
<evidence type="ECO:0000313" key="6">
    <source>
        <dbReference type="EMBL" id="REE84573.1"/>
    </source>
</evidence>
<sequence>METTVNSKGDISYLYVKLMDSLECESYLKKDVWIFMECDVLKRNMKNNERIITKSKNRSFDFTIIQNDNIRDEVKFFFAKQLMQDKMCPEINYLYSEFKRIFQYLSNEKFSHAQSLLDYDKEELVSGFRNTLERNQQSTMAIAKRINKHIKEDIYFVDSEVLRSLKKIYDYLYREIIENKNKYFERDKWVFSVMPFKVNLEDFSANKSISFTKIAQPGIKKMIKKLCWHELKMKAVGTAIVRVYSLTTFSRYLTKKFPFVNNIEDITYDMLHNYIAYLKTETGAKPKTIKGRVEAVHKLFETIRFMKWAKIDPNVRIKSNDIVKVIDKTGEPYTEEELREINRHLDQIPIQIARLLCVLQYTGSRISEICSFKIENLRKSEDGRDYLTYKQFKTNKYNVIPVEGIVLELLTAAIKTSCEYHGDNAIYIFSLENNKIIKPNVIDQNLKRLSYKCKLKDKSGKPLNIRVHRFRDTVATNYAELGIDPIAISRLLGQKSVGVLKHYVEIHNDIYLDAMQPLLEKQSQMIKNIGHIEDVPKAKIEDTVAIPLPNGSCYKPASSGLCQHANCCYNCKMFQPDSRYIHVYKNHLLRARQDLDIAKLNGYERILQINQDLEKSLIRIIEKVEEEEVS</sequence>
<dbReference type="InterPro" id="IPR050808">
    <property type="entry name" value="Phage_Integrase"/>
</dbReference>
<dbReference type="InterPro" id="IPR002104">
    <property type="entry name" value="Integrase_catalytic"/>
</dbReference>
<dbReference type="Proteomes" id="UP000256304">
    <property type="component" value="Unassembled WGS sequence"/>
</dbReference>
<dbReference type="InterPro" id="IPR013762">
    <property type="entry name" value="Integrase-like_cat_sf"/>
</dbReference>
<keyword evidence="7" id="KW-1185">Reference proteome</keyword>
<dbReference type="InterPro" id="IPR010998">
    <property type="entry name" value="Integrase_recombinase_N"/>
</dbReference>
<reference evidence="6 7" key="1">
    <citation type="submission" date="2018-08" db="EMBL/GenBank/DDBJ databases">
        <title>Genomic Encyclopedia of Type Strains, Phase III (KMG-III): the genomes of soil and plant-associated and newly described type strains.</title>
        <authorList>
            <person name="Whitman W."/>
        </authorList>
    </citation>
    <scope>NUCLEOTIDE SEQUENCE [LARGE SCALE GENOMIC DNA]</scope>
    <source>
        <strain evidence="6 7">CGMCC 1.10966</strain>
    </source>
</reference>
<keyword evidence="3" id="KW-0238">DNA-binding</keyword>
<accession>A0A3D9RX70</accession>
<dbReference type="Pfam" id="PF00589">
    <property type="entry name" value="Phage_integrase"/>
    <property type="match status" value="1"/>
</dbReference>
<dbReference type="GO" id="GO:0003677">
    <property type="term" value="F:DNA binding"/>
    <property type="evidence" value="ECO:0007669"/>
    <property type="project" value="UniProtKB-KW"/>
</dbReference>
<dbReference type="GO" id="GO:0015074">
    <property type="term" value="P:DNA integration"/>
    <property type="evidence" value="ECO:0007669"/>
    <property type="project" value="UniProtKB-KW"/>
</dbReference>
<dbReference type="RefSeq" id="WP_116189612.1">
    <property type="nucleotide sequence ID" value="NZ_QTTN01000014.1"/>
</dbReference>
<evidence type="ECO:0000313" key="7">
    <source>
        <dbReference type="Proteomes" id="UP000256304"/>
    </source>
</evidence>
<comment type="similarity">
    <text evidence="1">Belongs to the 'phage' integrase family.</text>
</comment>
<proteinExistence type="inferred from homology"/>
<dbReference type="GO" id="GO:0006310">
    <property type="term" value="P:DNA recombination"/>
    <property type="evidence" value="ECO:0007669"/>
    <property type="project" value="UniProtKB-KW"/>
</dbReference>
<dbReference type="CDD" id="cd00397">
    <property type="entry name" value="DNA_BRE_C"/>
    <property type="match status" value="1"/>
</dbReference>
<keyword evidence="4" id="KW-0233">DNA recombination</keyword>
<dbReference type="PANTHER" id="PTHR30629:SF2">
    <property type="entry name" value="PROPHAGE INTEGRASE INTS-RELATED"/>
    <property type="match status" value="1"/>
</dbReference>
<evidence type="ECO:0000256" key="4">
    <source>
        <dbReference type="ARBA" id="ARBA00023172"/>
    </source>
</evidence>
<evidence type="ECO:0000256" key="1">
    <source>
        <dbReference type="ARBA" id="ARBA00008857"/>
    </source>
</evidence>
<dbReference type="PROSITE" id="PS51898">
    <property type="entry name" value="TYR_RECOMBINASE"/>
    <property type="match status" value="1"/>
</dbReference>
<keyword evidence="2" id="KW-0229">DNA integration</keyword>
<protein>
    <submittedName>
        <fullName evidence="6">Site-specific recombinase XerD</fullName>
    </submittedName>
</protein>
<evidence type="ECO:0000259" key="5">
    <source>
        <dbReference type="PROSITE" id="PS51898"/>
    </source>
</evidence>
<dbReference type="Gene3D" id="1.10.443.10">
    <property type="entry name" value="Intergrase catalytic core"/>
    <property type="match status" value="1"/>
</dbReference>
<dbReference type="PANTHER" id="PTHR30629">
    <property type="entry name" value="PROPHAGE INTEGRASE"/>
    <property type="match status" value="1"/>
</dbReference>
<dbReference type="InterPro" id="IPR011010">
    <property type="entry name" value="DNA_brk_join_enz"/>
</dbReference>
<organism evidence="6 7">
    <name type="scientific">Paenibacillus taihuensis</name>
    <dbReference type="NCBI Taxonomy" id="1156355"/>
    <lineage>
        <taxon>Bacteria</taxon>
        <taxon>Bacillati</taxon>
        <taxon>Bacillota</taxon>
        <taxon>Bacilli</taxon>
        <taxon>Bacillales</taxon>
        <taxon>Paenibacillaceae</taxon>
        <taxon>Paenibacillus</taxon>
    </lineage>
</organism>
<comment type="caution">
    <text evidence="6">The sequence shown here is derived from an EMBL/GenBank/DDBJ whole genome shotgun (WGS) entry which is preliminary data.</text>
</comment>
<dbReference type="OrthoDB" id="107900at2"/>